<evidence type="ECO:0000313" key="1">
    <source>
        <dbReference type="EMBL" id="KRH94352.1"/>
    </source>
</evidence>
<sequence length="40" mass="4855">FVLNFNFSYSSDAKRHWKNSDIEFPKMYNCLKLKKIPRST</sequence>
<dbReference type="EMBL" id="LGUB01000089">
    <property type="protein sequence ID" value="KRH94352.1"/>
    <property type="molecule type" value="Genomic_DNA"/>
</dbReference>
<reference evidence="1 2" key="1">
    <citation type="submission" date="2015-07" db="EMBL/GenBank/DDBJ databases">
        <title>The genome of Pseudoloma neurophilia, a relevant intracellular parasite of the zebrafish.</title>
        <authorList>
            <person name="Ndikumana S."/>
            <person name="Pelin A."/>
            <person name="Sanders J."/>
            <person name="Corradi N."/>
        </authorList>
    </citation>
    <scope>NUCLEOTIDE SEQUENCE [LARGE SCALE GENOMIC DNA]</scope>
    <source>
        <strain evidence="1 2">MK1</strain>
    </source>
</reference>
<dbReference type="AlphaFoldDB" id="A0A0R0M5Z9"/>
<organism evidence="1 2">
    <name type="scientific">Pseudoloma neurophilia</name>
    <dbReference type="NCBI Taxonomy" id="146866"/>
    <lineage>
        <taxon>Eukaryota</taxon>
        <taxon>Fungi</taxon>
        <taxon>Fungi incertae sedis</taxon>
        <taxon>Microsporidia</taxon>
        <taxon>Pseudoloma</taxon>
    </lineage>
</organism>
<evidence type="ECO:0000313" key="2">
    <source>
        <dbReference type="Proteomes" id="UP000051530"/>
    </source>
</evidence>
<accession>A0A0R0M5Z9</accession>
<name>A0A0R0M5Z9_9MICR</name>
<proteinExistence type="predicted"/>
<dbReference type="Proteomes" id="UP000051530">
    <property type="component" value="Unassembled WGS sequence"/>
</dbReference>
<keyword evidence="2" id="KW-1185">Reference proteome</keyword>
<protein>
    <submittedName>
        <fullName evidence="1">Uncharacterized protein</fullName>
    </submittedName>
</protein>
<gene>
    <name evidence="1" type="ORF">M153_2890003</name>
</gene>
<feature type="non-terminal residue" evidence="1">
    <location>
        <position position="1"/>
    </location>
</feature>
<dbReference type="VEuPathDB" id="MicrosporidiaDB:M153_2890003"/>
<comment type="caution">
    <text evidence="1">The sequence shown here is derived from an EMBL/GenBank/DDBJ whole genome shotgun (WGS) entry which is preliminary data.</text>
</comment>